<protein>
    <submittedName>
        <fullName evidence="1">Uncharacterized protein</fullName>
    </submittedName>
</protein>
<dbReference type="EMBL" id="MU274920">
    <property type="protein sequence ID" value="KAI0087041.1"/>
    <property type="molecule type" value="Genomic_DNA"/>
</dbReference>
<dbReference type="Proteomes" id="UP001055072">
    <property type="component" value="Unassembled WGS sequence"/>
</dbReference>
<evidence type="ECO:0000313" key="2">
    <source>
        <dbReference type="Proteomes" id="UP001055072"/>
    </source>
</evidence>
<proteinExistence type="predicted"/>
<keyword evidence="2" id="KW-1185">Reference proteome</keyword>
<gene>
    <name evidence="1" type="ORF">BDY19DRAFT_995461</name>
</gene>
<sequence length="185" mass="19278">MAFRLSRTAFARMATPAARIGGRNAPRRAMSSGSHGSQGSDQAWIIGSALVFGPAALYLLSPSANKKAHKAYQASLPKKRVSHPEDAPVPTTPPPQIHTPVEPVPKAASVVTDDEGTPASSEEVTESINKSIEEDSPKEAIVAEASETTEAPTPAEPSESPAEEADPEKTEAPEAATSSVEAKSE</sequence>
<accession>A0ACB8TYN3</accession>
<name>A0ACB8TYN3_9APHY</name>
<comment type="caution">
    <text evidence="1">The sequence shown here is derived from an EMBL/GenBank/DDBJ whole genome shotgun (WGS) entry which is preliminary data.</text>
</comment>
<organism evidence="1 2">
    <name type="scientific">Irpex rosettiformis</name>
    <dbReference type="NCBI Taxonomy" id="378272"/>
    <lineage>
        <taxon>Eukaryota</taxon>
        <taxon>Fungi</taxon>
        <taxon>Dikarya</taxon>
        <taxon>Basidiomycota</taxon>
        <taxon>Agaricomycotina</taxon>
        <taxon>Agaricomycetes</taxon>
        <taxon>Polyporales</taxon>
        <taxon>Irpicaceae</taxon>
        <taxon>Irpex</taxon>
    </lineage>
</organism>
<evidence type="ECO:0000313" key="1">
    <source>
        <dbReference type="EMBL" id="KAI0087041.1"/>
    </source>
</evidence>
<reference evidence="1" key="1">
    <citation type="journal article" date="2021" name="Environ. Microbiol.">
        <title>Gene family expansions and transcriptome signatures uncover fungal adaptations to wood decay.</title>
        <authorList>
            <person name="Hage H."/>
            <person name="Miyauchi S."/>
            <person name="Viragh M."/>
            <person name="Drula E."/>
            <person name="Min B."/>
            <person name="Chaduli D."/>
            <person name="Navarro D."/>
            <person name="Favel A."/>
            <person name="Norest M."/>
            <person name="Lesage-Meessen L."/>
            <person name="Balint B."/>
            <person name="Merenyi Z."/>
            <person name="de Eugenio L."/>
            <person name="Morin E."/>
            <person name="Martinez A.T."/>
            <person name="Baldrian P."/>
            <person name="Stursova M."/>
            <person name="Martinez M.J."/>
            <person name="Novotny C."/>
            <person name="Magnuson J.K."/>
            <person name="Spatafora J.W."/>
            <person name="Maurice S."/>
            <person name="Pangilinan J."/>
            <person name="Andreopoulos W."/>
            <person name="LaButti K."/>
            <person name="Hundley H."/>
            <person name="Na H."/>
            <person name="Kuo A."/>
            <person name="Barry K."/>
            <person name="Lipzen A."/>
            <person name="Henrissat B."/>
            <person name="Riley R."/>
            <person name="Ahrendt S."/>
            <person name="Nagy L.G."/>
            <person name="Grigoriev I.V."/>
            <person name="Martin F."/>
            <person name="Rosso M.N."/>
        </authorList>
    </citation>
    <scope>NUCLEOTIDE SEQUENCE</scope>
    <source>
        <strain evidence="1">CBS 384.51</strain>
    </source>
</reference>